<evidence type="ECO:0000256" key="4">
    <source>
        <dbReference type="SAM" id="SignalP"/>
    </source>
</evidence>
<evidence type="ECO:0000259" key="5">
    <source>
        <dbReference type="SMART" id="SM00505"/>
    </source>
</evidence>
<dbReference type="PANTHER" id="PTHR33147">
    <property type="entry name" value="DEFENSIN-LIKE PROTEIN 1"/>
    <property type="match status" value="1"/>
</dbReference>
<dbReference type="PANTHER" id="PTHR33147:SF130">
    <property type="entry name" value="DEFENSIN-LIKE PROTEIN 1"/>
    <property type="match status" value="1"/>
</dbReference>
<evidence type="ECO:0000256" key="2">
    <source>
        <dbReference type="ARBA" id="ARBA00023157"/>
    </source>
</evidence>
<feature type="domain" description="Knottins-like" evidence="5">
    <location>
        <begin position="38"/>
        <end position="85"/>
    </location>
</feature>
<feature type="signal peptide" evidence="4">
    <location>
        <begin position="1"/>
        <end position="27"/>
    </location>
</feature>
<evidence type="ECO:0000256" key="1">
    <source>
        <dbReference type="ARBA" id="ARBA00022729"/>
    </source>
</evidence>
<evidence type="ECO:0000256" key="3">
    <source>
        <dbReference type="SAM" id="MobiDB-lite"/>
    </source>
</evidence>
<feature type="chain" id="PRO_5035325232" description="Knottins-like domain-containing protein" evidence="4">
    <location>
        <begin position="28"/>
        <end position="132"/>
    </location>
</feature>
<dbReference type="SMART" id="SM00505">
    <property type="entry name" value="Knot1"/>
    <property type="match status" value="1"/>
</dbReference>
<evidence type="ECO:0000313" key="6">
    <source>
        <dbReference type="EMBL" id="KAG8086963.1"/>
    </source>
</evidence>
<evidence type="ECO:0000313" key="7">
    <source>
        <dbReference type="Proteomes" id="UP000729402"/>
    </source>
</evidence>
<keyword evidence="2" id="KW-1015">Disulfide bond</keyword>
<dbReference type="EMBL" id="JAAALK010000082">
    <property type="protein sequence ID" value="KAG8086963.1"/>
    <property type="molecule type" value="Genomic_DNA"/>
</dbReference>
<comment type="caution">
    <text evidence="6">The sequence shown here is derived from an EMBL/GenBank/DDBJ whole genome shotgun (WGS) entry which is preliminary data.</text>
</comment>
<keyword evidence="7" id="KW-1185">Reference proteome</keyword>
<dbReference type="InterPro" id="IPR008176">
    <property type="entry name" value="Defensin_plant"/>
</dbReference>
<dbReference type="InterPro" id="IPR003614">
    <property type="entry name" value="Knottins"/>
</dbReference>
<dbReference type="PROSITE" id="PS00940">
    <property type="entry name" value="GAMMA_THIONIN"/>
    <property type="match status" value="1"/>
</dbReference>
<sequence>MWTSTARKVAAQGVFLLLLILVAQEVAVPGPAGAEAKTCRRRSAGFKGMCSSDHNCAAVCIQEGWGGGNCDWGMRLRECKCIKQPPSTGRPADRPTSPPRPLSTEVTALGAYVLEYKAPGKQHYGLQQQFMF</sequence>
<dbReference type="Pfam" id="PF00304">
    <property type="entry name" value="Gamma-thionin"/>
    <property type="match status" value="1"/>
</dbReference>
<accession>A0A8J5WAH8</accession>
<dbReference type="AlphaFoldDB" id="A0A8J5WAH8"/>
<keyword evidence="1 4" id="KW-0732">Signal</keyword>
<proteinExistence type="predicted"/>
<feature type="region of interest" description="Disordered" evidence="3">
    <location>
        <begin position="83"/>
        <end position="102"/>
    </location>
</feature>
<reference evidence="6" key="1">
    <citation type="journal article" date="2021" name="bioRxiv">
        <title>Whole Genome Assembly and Annotation of Northern Wild Rice, Zizania palustris L., Supports a Whole Genome Duplication in the Zizania Genus.</title>
        <authorList>
            <person name="Haas M."/>
            <person name="Kono T."/>
            <person name="Macchietto M."/>
            <person name="Millas R."/>
            <person name="McGilp L."/>
            <person name="Shao M."/>
            <person name="Duquette J."/>
            <person name="Hirsch C.N."/>
            <person name="Kimball J."/>
        </authorList>
    </citation>
    <scope>NUCLEOTIDE SEQUENCE</scope>
    <source>
        <tissue evidence="6">Fresh leaf tissue</tissue>
    </source>
</reference>
<dbReference type="GO" id="GO:0006952">
    <property type="term" value="P:defense response"/>
    <property type="evidence" value="ECO:0007669"/>
    <property type="project" value="InterPro"/>
</dbReference>
<protein>
    <recommendedName>
        <fullName evidence="5">Knottins-like domain-containing protein</fullName>
    </recommendedName>
</protein>
<gene>
    <name evidence="6" type="ORF">GUJ93_ZPchr0010g8828</name>
</gene>
<dbReference type="OrthoDB" id="683455at2759"/>
<organism evidence="6 7">
    <name type="scientific">Zizania palustris</name>
    <name type="common">Northern wild rice</name>
    <dbReference type="NCBI Taxonomy" id="103762"/>
    <lineage>
        <taxon>Eukaryota</taxon>
        <taxon>Viridiplantae</taxon>
        <taxon>Streptophyta</taxon>
        <taxon>Embryophyta</taxon>
        <taxon>Tracheophyta</taxon>
        <taxon>Spermatophyta</taxon>
        <taxon>Magnoliopsida</taxon>
        <taxon>Liliopsida</taxon>
        <taxon>Poales</taxon>
        <taxon>Poaceae</taxon>
        <taxon>BOP clade</taxon>
        <taxon>Oryzoideae</taxon>
        <taxon>Oryzeae</taxon>
        <taxon>Zizaniinae</taxon>
        <taxon>Zizania</taxon>
    </lineage>
</organism>
<name>A0A8J5WAH8_ZIZPA</name>
<dbReference type="Proteomes" id="UP000729402">
    <property type="component" value="Unassembled WGS sequence"/>
</dbReference>
<reference evidence="6" key="2">
    <citation type="submission" date="2021-02" db="EMBL/GenBank/DDBJ databases">
        <authorList>
            <person name="Kimball J.A."/>
            <person name="Haas M.W."/>
            <person name="Macchietto M."/>
            <person name="Kono T."/>
            <person name="Duquette J."/>
            <person name="Shao M."/>
        </authorList>
    </citation>
    <scope>NUCLEOTIDE SEQUENCE</scope>
    <source>
        <tissue evidence="6">Fresh leaf tissue</tissue>
    </source>
</reference>